<organism evidence="1 2">
    <name type="scientific">Mycena sanguinolenta</name>
    <dbReference type="NCBI Taxonomy" id="230812"/>
    <lineage>
        <taxon>Eukaryota</taxon>
        <taxon>Fungi</taxon>
        <taxon>Dikarya</taxon>
        <taxon>Basidiomycota</taxon>
        <taxon>Agaricomycotina</taxon>
        <taxon>Agaricomycetes</taxon>
        <taxon>Agaricomycetidae</taxon>
        <taxon>Agaricales</taxon>
        <taxon>Marasmiineae</taxon>
        <taxon>Mycenaceae</taxon>
        <taxon>Mycena</taxon>
    </lineage>
</organism>
<dbReference type="AlphaFoldDB" id="A0A8H6Y915"/>
<dbReference type="SUPFAM" id="SSF52047">
    <property type="entry name" value="RNI-like"/>
    <property type="match status" value="1"/>
</dbReference>
<dbReference type="Pfam" id="PF13516">
    <property type="entry name" value="LRR_6"/>
    <property type="match status" value="1"/>
</dbReference>
<sequence length="475" mass="52981">MLGVNRPSFHEDMMRIERLPTKDEYRRVRHLVLQEADSEEPPISDDELAAAFSECPHLETVILSAVPATTDRSIVLLAANAVNLQGLDVSGCDLITNVGVFELAAKSLPLQWILLNGVVGLTDPSITALAKTCSRLTVMELCDLPLLTALSVRDIFTFSRKLRTLRLARCPLLTDKAFPAVSVSRFSTPVTYPEGYEKPLPPRPMNWLDELPPLTLHHKADNLRILDLSFIDGITDAAIEGIVDHAGFLQHIRLSGCKQLTDRTLESLCKLGVHLDVLVLTHVSNVTDTGIVKLARACSNLRCVDVGFCRNLTDMSVICLAELRGIRRLSLVRVHKLTDMAGTSFFKRIVDSFHLVCFSTVFALAEHAVDLERLNLSYCDRLTLEATHLLLKRLVRLKNLSATGIPSFKRKGVHRFSDAAPADYDADQRAAYHVFSGDGVSGLRKFLNKEEARWRESETRNVPFIARSDDEMDLY</sequence>
<dbReference type="EMBL" id="JACAZH010000011">
    <property type="protein sequence ID" value="KAF7355463.1"/>
    <property type="molecule type" value="Genomic_DNA"/>
</dbReference>
<dbReference type="Gene3D" id="3.80.10.10">
    <property type="entry name" value="Ribonuclease Inhibitor"/>
    <property type="match status" value="2"/>
</dbReference>
<dbReference type="InterPro" id="IPR050648">
    <property type="entry name" value="F-box_LRR-repeat"/>
</dbReference>
<dbReference type="InterPro" id="IPR006553">
    <property type="entry name" value="Leu-rich_rpt_Cys-con_subtyp"/>
</dbReference>
<keyword evidence="2" id="KW-1185">Reference proteome</keyword>
<reference evidence="1" key="1">
    <citation type="submission" date="2020-05" db="EMBL/GenBank/DDBJ databases">
        <title>Mycena genomes resolve the evolution of fungal bioluminescence.</title>
        <authorList>
            <person name="Tsai I.J."/>
        </authorList>
    </citation>
    <scope>NUCLEOTIDE SEQUENCE</scope>
    <source>
        <strain evidence="1">160909Yilan</strain>
    </source>
</reference>
<dbReference type="InterPro" id="IPR032675">
    <property type="entry name" value="LRR_dom_sf"/>
</dbReference>
<dbReference type="PANTHER" id="PTHR13382">
    <property type="entry name" value="MITOCHONDRIAL ATP SYNTHASE COUPLING FACTOR B"/>
    <property type="match status" value="1"/>
</dbReference>
<evidence type="ECO:0000313" key="1">
    <source>
        <dbReference type="EMBL" id="KAF7355463.1"/>
    </source>
</evidence>
<dbReference type="OrthoDB" id="10257471at2759"/>
<dbReference type="PANTHER" id="PTHR13382:SF67">
    <property type="entry name" value="SCF E3 UBIQUITIN LIGASE COMPLEX F-BOX PROTEIN POF2"/>
    <property type="match status" value="1"/>
</dbReference>
<proteinExistence type="predicted"/>
<name>A0A8H6Y915_9AGAR</name>
<dbReference type="SMART" id="SM00367">
    <property type="entry name" value="LRR_CC"/>
    <property type="match status" value="8"/>
</dbReference>
<protein>
    <recommendedName>
        <fullName evidence="3">RNI-like protein</fullName>
    </recommendedName>
</protein>
<accession>A0A8H6Y915</accession>
<comment type="caution">
    <text evidence="1">The sequence shown here is derived from an EMBL/GenBank/DDBJ whole genome shotgun (WGS) entry which is preliminary data.</text>
</comment>
<dbReference type="Proteomes" id="UP000623467">
    <property type="component" value="Unassembled WGS sequence"/>
</dbReference>
<gene>
    <name evidence="1" type="ORF">MSAN_01463100</name>
</gene>
<dbReference type="InterPro" id="IPR001611">
    <property type="entry name" value="Leu-rich_rpt"/>
</dbReference>
<evidence type="ECO:0000313" key="2">
    <source>
        <dbReference type="Proteomes" id="UP000623467"/>
    </source>
</evidence>
<dbReference type="GO" id="GO:0005737">
    <property type="term" value="C:cytoplasm"/>
    <property type="evidence" value="ECO:0007669"/>
    <property type="project" value="TreeGrafter"/>
</dbReference>
<evidence type="ECO:0008006" key="3">
    <source>
        <dbReference type="Google" id="ProtNLM"/>
    </source>
</evidence>